<dbReference type="EMBL" id="CAJOBI010148773">
    <property type="protein sequence ID" value="CAF4801834.1"/>
    <property type="molecule type" value="Genomic_DNA"/>
</dbReference>
<dbReference type="AlphaFoldDB" id="A0A8S3BH41"/>
<name>A0A8S3BH41_9BILA</name>
<evidence type="ECO:0000313" key="6">
    <source>
        <dbReference type="Proteomes" id="UP000681967"/>
    </source>
</evidence>
<sequence length="45" mass="5078">MVKQPCAAQADRPGKNRFKIGTNDKADYSKLINTKWPDTIDDKVV</sequence>
<evidence type="ECO:0000313" key="5">
    <source>
        <dbReference type="EMBL" id="CAF5076030.1"/>
    </source>
</evidence>
<dbReference type="EMBL" id="CAJOBJ010116732">
    <property type="protein sequence ID" value="CAF4656682.1"/>
    <property type="molecule type" value="Genomic_DNA"/>
</dbReference>
<feature type="non-terminal residue" evidence="4">
    <location>
        <position position="45"/>
    </location>
</feature>
<feature type="region of interest" description="Disordered" evidence="1">
    <location>
        <begin position="1"/>
        <end position="20"/>
    </location>
</feature>
<feature type="non-terminal residue" evidence="4">
    <location>
        <position position="1"/>
    </location>
</feature>
<evidence type="ECO:0000313" key="3">
    <source>
        <dbReference type="EMBL" id="CAF4801834.1"/>
    </source>
</evidence>
<evidence type="ECO:0000256" key="1">
    <source>
        <dbReference type="SAM" id="MobiDB-lite"/>
    </source>
</evidence>
<dbReference type="EMBL" id="CAJOBH010232238">
    <property type="protein sequence ID" value="CAF5076030.1"/>
    <property type="molecule type" value="Genomic_DNA"/>
</dbReference>
<evidence type="ECO:0000313" key="2">
    <source>
        <dbReference type="EMBL" id="CAF4656682.1"/>
    </source>
</evidence>
<organism evidence="4 6">
    <name type="scientific">Rotaria magnacalcarata</name>
    <dbReference type="NCBI Taxonomy" id="392030"/>
    <lineage>
        <taxon>Eukaryota</taxon>
        <taxon>Metazoa</taxon>
        <taxon>Spiralia</taxon>
        <taxon>Gnathifera</taxon>
        <taxon>Rotifera</taxon>
        <taxon>Eurotatoria</taxon>
        <taxon>Bdelloidea</taxon>
        <taxon>Philodinida</taxon>
        <taxon>Philodinidae</taxon>
        <taxon>Rotaria</taxon>
    </lineage>
</organism>
<reference evidence="4" key="1">
    <citation type="submission" date="2021-02" db="EMBL/GenBank/DDBJ databases">
        <authorList>
            <person name="Nowell W R."/>
        </authorList>
    </citation>
    <scope>NUCLEOTIDE SEQUENCE</scope>
</reference>
<protein>
    <submittedName>
        <fullName evidence="4">Uncharacterized protein</fullName>
    </submittedName>
</protein>
<accession>A0A8S3BH41</accession>
<dbReference type="EMBL" id="CAJOBH010140587">
    <property type="protein sequence ID" value="CAF4803260.1"/>
    <property type="molecule type" value="Genomic_DNA"/>
</dbReference>
<proteinExistence type="predicted"/>
<dbReference type="Proteomes" id="UP000681967">
    <property type="component" value="Unassembled WGS sequence"/>
</dbReference>
<evidence type="ECO:0000313" key="4">
    <source>
        <dbReference type="EMBL" id="CAF4803260.1"/>
    </source>
</evidence>
<comment type="caution">
    <text evidence="4">The sequence shown here is derived from an EMBL/GenBank/DDBJ whole genome shotgun (WGS) entry which is preliminary data.</text>
</comment>
<dbReference type="Proteomes" id="UP000676336">
    <property type="component" value="Unassembled WGS sequence"/>
</dbReference>
<dbReference type="Proteomes" id="UP000681720">
    <property type="component" value="Unassembled WGS sequence"/>
</dbReference>
<gene>
    <name evidence="4" type="ORF">BYL167_LOCUS48238</name>
    <name evidence="5" type="ORF">BYL167_LOCUS61269</name>
    <name evidence="2" type="ORF">GIL414_LOCUS41301</name>
    <name evidence="3" type="ORF">SMN809_LOCUS47215</name>
</gene>